<gene>
    <name evidence="2" type="ORF">N8I74_06430</name>
</gene>
<evidence type="ECO:0000256" key="1">
    <source>
        <dbReference type="SAM" id="SignalP"/>
    </source>
</evidence>
<name>A0ABY6DRK0_9NEIS</name>
<proteinExistence type="predicted"/>
<evidence type="ECO:0000313" key="3">
    <source>
        <dbReference type="Proteomes" id="UP001061302"/>
    </source>
</evidence>
<organism evidence="2 3">
    <name type="scientific">Chitiniphilus purpureus</name>
    <dbReference type="NCBI Taxonomy" id="2981137"/>
    <lineage>
        <taxon>Bacteria</taxon>
        <taxon>Pseudomonadati</taxon>
        <taxon>Pseudomonadota</taxon>
        <taxon>Betaproteobacteria</taxon>
        <taxon>Neisseriales</taxon>
        <taxon>Chitinibacteraceae</taxon>
        <taxon>Chitiniphilus</taxon>
    </lineage>
</organism>
<dbReference type="RefSeq" id="WP_263126034.1">
    <property type="nucleotide sequence ID" value="NZ_CP106753.1"/>
</dbReference>
<protein>
    <submittedName>
        <fullName evidence="2">Uncharacterized protein</fullName>
    </submittedName>
</protein>
<dbReference type="Proteomes" id="UP001061302">
    <property type="component" value="Chromosome"/>
</dbReference>
<keyword evidence="3" id="KW-1185">Reference proteome</keyword>
<keyword evidence="1" id="KW-0732">Signal</keyword>
<reference evidence="2" key="1">
    <citation type="submission" date="2022-10" db="EMBL/GenBank/DDBJ databases">
        <title>Chitiniphilus purpureus sp. nov., a novel chitin-degrading bacterium isolated from crawfish pond sediment.</title>
        <authorList>
            <person name="Li K."/>
        </authorList>
    </citation>
    <scope>NUCLEOTIDE SEQUENCE</scope>
    <source>
        <strain evidence="2">CD1</strain>
    </source>
</reference>
<sequence>MFAKLIAVAVLGGVSAVVQAEPLLRVGVTHACPTAYTTPGQEAEGFLETILIGVAVDVAANLAGSLISSLGDYLTQDSSLTLNGLYPVKGFYVNTAKGVFPASQAKCVWVAVADKFTAPSRDEYGTEIETEGARRVSPEEGAALIPSLHANIPHAAVELTGLAATPVFYYEGEIELSPDNTAWRLVTKKLFYPKFIEEAGLFHSQTRDFGLTLEYSKPAADKPFAIFSFNQSAMAEGSLNGKAGLAFQSGWMPLPEAAPPSDKNLKLFFPVNLKAQFVETRKPNVLSKAVGNALKSNKDKAVSAVKDETLLALSKDARITAKGKSLDEVEVALVAYTTAQSAAKTAYDDYQAAVAAKDATKTANALNAANAAYVRLAQAENNARAKAAAAGIPFTEAGHPGPLPK</sequence>
<evidence type="ECO:0000313" key="2">
    <source>
        <dbReference type="EMBL" id="UXY16652.1"/>
    </source>
</evidence>
<feature type="signal peptide" evidence="1">
    <location>
        <begin position="1"/>
        <end position="20"/>
    </location>
</feature>
<dbReference type="EMBL" id="CP106753">
    <property type="protein sequence ID" value="UXY16652.1"/>
    <property type="molecule type" value="Genomic_DNA"/>
</dbReference>
<accession>A0ABY6DRK0</accession>
<feature type="chain" id="PRO_5046840525" evidence="1">
    <location>
        <begin position="21"/>
        <end position="405"/>
    </location>
</feature>